<dbReference type="InterPro" id="IPR012659">
    <property type="entry name" value="CHP02444"/>
</dbReference>
<name>A0A2V3UER7_9HYPH</name>
<dbReference type="NCBIfam" id="TIGR02444">
    <property type="entry name" value="TIGR02444 family protein"/>
    <property type="match status" value="1"/>
</dbReference>
<reference evidence="1 2" key="1">
    <citation type="submission" date="2018-05" db="EMBL/GenBank/DDBJ databases">
        <title>Genomic Encyclopedia of Type Strains, Phase IV (KMG-IV): sequencing the most valuable type-strain genomes for metagenomic binning, comparative biology and taxonomic classification.</title>
        <authorList>
            <person name="Goeker M."/>
        </authorList>
    </citation>
    <scope>NUCLEOTIDE SEQUENCE [LARGE SCALE GENOMIC DNA]</scope>
    <source>
        <strain evidence="1 2">DSM 6462</strain>
    </source>
</reference>
<organism evidence="1 2">
    <name type="scientific">Chelatococcus asaccharovorans</name>
    <dbReference type="NCBI Taxonomy" id="28210"/>
    <lineage>
        <taxon>Bacteria</taxon>
        <taxon>Pseudomonadati</taxon>
        <taxon>Pseudomonadota</taxon>
        <taxon>Alphaproteobacteria</taxon>
        <taxon>Hyphomicrobiales</taxon>
        <taxon>Chelatococcaceae</taxon>
        <taxon>Chelatococcus</taxon>
    </lineage>
</organism>
<comment type="caution">
    <text evidence="1">The sequence shown here is derived from an EMBL/GenBank/DDBJ whole genome shotgun (WGS) entry which is preliminary data.</text>
</comment>
<evidence type="ECO:0000313" key="1">
    <source>
        <dbReference type="EMBL" id="PXW63231.1"/>
    </source>
</evidence>
<evidence type="ECO:0000313" key="2">
    <source>
        <dbReference type="Proteomes" id="UP000248021"/>
    </source>
</evidence>
<dbReference type="RefSeq" id="WP_170147073.1">
    <property type="nucleotide sequence ID" value="NZ_JAHBRY010000002.1"/>
</dbReference>
<proteinExistence type="predicted"/>
<dbReference type="EMBL" id="QJJK01000002">
    <property type="protein sequence ID" value="PXW63231.1"/>
    <property type="molecule type" value="Genomic_DNA"/>
</dbReference>
<sequence length="174" mass="18721">MTSPLKTPLWDFALDLYGRPGVSQACLTLQDEAGVDVIHLIVIAYADHVGSPLSADEIRALHEAMADWRTGAVLPLRAARRFLKAPLPVLDAEKEALRDAVKAVELKAEQLQLAMAYGWLTARADKEGLPKEGLPLAQALGNLLVSSHGQAGMLPAVEQALATVIDAVKTIDRR</sequence>
<dbReference type="Proteomes" id="UP000248021">
    <property type="component" value="Unassembled WGS sequence"/>
</dbReference>
<gene>
    <name evidence="1" type="ORF">C7450_102146</name>
</gene>
<keyword evidence="2" id="KW-1185">Reference proteome</keyword>
<accession>A0A2V3UER7</accession>
<dbReference type="Pfam" id="PF09523">
    <property type="entry name" value="DUF2390"/>
    <property type="match status" value="1"/>
</dbReference>
<protein>
    <submittedName>
        <fullName evidence="1">Uncharacterized protein (TIGR02444 family)</fullName>
    </submittedName>
</protein>
<dbReference type="AlphaFoldDB" id="A0A2V3UER7"/>